<evidence type="ECO:0000313" key="3">
    <source>
        <dbReference type="Proteomes" id="UP001501772"/>
    </source>
</evidence>
<dbReference type="EMBL" id="BAABBY010000006">
    <property type="protein sequence ID" value="GAA4206268.1"/>
    <property type="molecule type" value="Genomic_DNA"/>
</dbReference>
<keyword evidence="1" id="KW-0732">Signal</keyword>
<feature type="signal peptide" evidence="1">
    <location>
        <begin position="1"/>
        <end position="30"/>
    </location>
</feature>
<keyword evidence="3" id="KW-1185">Reference proteome</keyword>
<reference evidence="3" key="1">
    <citation type="journal article" date="2019" name="Int. J. Syst. Evol. Microbiol.">
        <title>The Global Catalogue of Microorganisms (GCM) 10K type strain sequencing project: providing services to taxonomists for standard genome sequencing and annotation.</title>
        <authorList>
            <consortium name="The Broad Institute Genomics Platform"/>
            <consortium name="The Broad Institute Genome Sequencing Center for Infectious Disease"/>
            <person name="Wu L."/>
            <person name="Ma J."/>
        </authorList>
    </citation>
    <scope>NUCLEOTIDE SEQUENCE [LARGE SCALE GENOMIC DNA]</scope>
    <source>
        <strain evidence="3">JCM 17626</strain>
    </source>
</reference>
<proteinExistence type="predicted"/>
<dbReference type="Proteomes" id="UP001501772">
    <property type="component" value="Unassembled WGS sequence"/>
</dbReference>
<dbReference type="InterPro" id="IPR024284">
    <property type="entry name" value="DUF3826"/>
</dbReference>
<gene>
    <name evidence="2" type="ORF">GCM10022289_26960</name>
</gene>
<name>A0ABP8BHR7_9SPHI</name>
<evidence type="ECO:0000313" key="2">
    <source>
        <dbReference type="EMBL" id="GAA4206268.1"/>
    </source>
</evidence>
<feature type="chain" id="PRO_5046106834" description="DUF3826 domain-containing protein" evidence="1">
    <location>
        <begin position="31"/>
        <end position="226"/>
    </location>
</feature>
<evidence type="ECO:0000256" key="1">
    <source>
        <dbReference type="SAM" id="SignalP"/>
    </source>
</evidence>
<organism evidence="2 3">
    <name type="scientific">Pedobacter jeongneungensis</name>
    <dbReference type="NCBI Taxonomy" id="947309"/>
    <lineage>
        <taxon>Bacteria</taxon>
        <taxon>Pseudomonadati</taxon>
        <taxon>Bacteroidota</taxon>
        <taxon>Sphingobacteriia</taxon>
        <taxon>Sphingobacteriales</taxon>
        <taxon>Sphingobacteriaceae</taxon>
        <taxon>Pedobacter</taxon>
    </lineage>
</organism>
<protein>
    <recommendedName>
        <fullName evidence="4">DUF3826 domain-containing protein</fullName>
    </recommendedName>
</protein>
<dbReference type="Pfam" id="PF12875">
    <property type="entry name" value="DUF3826"/>
    <property type="match status" value="1"/>
</dbReference>
<comment type="caution">
    <text evidence="2">The sequence shown here is derived from an EMBL/GenBank/DDBJ whole genome shotgun (WGS) entry which is preliminary data.</text>
</comment>
<sequence length="226" mass="25299">MTKKLNTIMRKLLKSLLTITLLISSVSAFSQTKDVVIPEDILIKAKEWVATLNLTDAAKKNTVENVIAVHLTTVKDWHNDHPSSTVPDGINPVTGNKLNDLDKQIIADSAMPITVHQALMDGLNKNLSPQQVEAVLDKYTIGKVDFTMKGYKAIVPDLTADEEAKILSFLKQAREQAVDYKNMKEISAIFEIYKTKSEQLLNNNGRSWRALYSAYTKKIKEAKAKQ</sequence>
<accession>A0ABP8BHR7</accession>
<evidence type="ECO:0008006" key="4">
    <source>
        <dbReference type="Google" id="ProtNLM"/>
    </source>
</evidence>